<feature type="domain" description="Mur ligase central" evidence="4">
    <location>
        <begin position="100"/>
        <end position="278"/>
    </location>
</feature>
<dbReference type="SUPFAM" id="SSF53623">
    <property type="entry name" value="MurD-like peptide ligases, catalytic domain"/>
    <property type="match status" value="1"/>
</dbReference>
<sequence>MGKSGYAATLLAHHLGGKVFASDLGSTQEILDRTNLLHQKGVQCETGQHSDRIYDADLFIVSPGISKDANILSKAQDHKIPIVGEIEFASWFTEAPIIAVTGSNGKTTTVHILVAMCQSDSVNGELAGNMGIPFSEKVIDEIKHPDPNRVYILEISSFQMEFIYHFKPKIGIFLNISPDHLDRHRTMAEYVAMKLNMVQNQISTDAVVFNSDDPQLATSLNDYPSQKLPFSLLQSNVTFPLNATKVYDTDGEPFVYMYEVALPGKHNLANMLAAATAANHIGIDKKN</sequence>
<dbReference type="GO" id="GO:0008360">
    <property type="term" value="P:regulation of cell shape"/>
    <property type="evidence" value="ECO:0007669"/>
    <property type="project" value="InterPro"/>
</dbReference>
<dbReference type="InterPro" id="IPR005762">
    <property type="entry name" value="MurD"/>
</dbReference>
<evidence type="ECO:0000256" key="3">
    <source>
        <dbReference type="ARBA" id="ARBA00022840"/>
    </source>
</evidence>
<dbReference type="InterPro" id="IPR036565">
    <property type="entry name" value="Mur-like_cat_sf"/>
</dbReference>
<dbReference type="PANTHER" id="PTHR43692:SF1">
    <property type="entry name" value="UDP-N-ACETYLMURAMOYLALANINE--D-GLUTAMATE LIGASE"/>
    <property type="match status" value="1"/>
</dbReference>
<evidence type="ECO:0000313" key="5">
    <source>
        <dbReference type="EMBL" id="SVB70741.1"/>
    </source>
</evidence>
<accession>A0A382G967</accession>
<keyword evidence="2" id="KW-0547">Nucleotide-binding</keyword>
<dbReference type="InterPro" id="IPR013221">
    <property type="entry name" value="Mur_ligase_cen"/>
</dbReference>
<evidence type="ECO:0000256" key="1">
    <source>
        <dbReference type="ARBA" id="ARBA00022598"/>
    </source>
</evidence>
<protein>
    <recommendedName>
        <fullName evidence="4">Mur ligase central domain-containing protein</fullName>
    </recommendedName>
</protein>
<dbReference type="EMBL" id="UINC01053788">
    <property type="protein sequence ID" value="SVB70741.1"/>
    <property type="molecule type" value="Genomic_DNA"/>
</dbReference>
<dbReference type="Pfam" id="PF21377">
    <property type="entry name" value="MurD_N"/>
    <property type="match status" value="1"/>
</dbReference>
<dbReference type="Gene3D" id="3.40.50.720">
    <property type="entry name" value="NAD(P)-binding Rossmann-like Domain"/>
    <property type="match status" value="1"/>
</dbReference>
<dbReference type="GO" id="GO:0008764">
    <property type="term" value="F:UDP-N-acetylmuramoylalanine-D-glutamate ligase activity"/>
    <property type="evidence" value="ECO:0007669"/>
    <property type="project" value="InterPro"/>
</dbReference>
<dbReference type="Gene3D" id="3.40.1190.10">
    <property type="entry name" value="Mur-like, catalytic domain"/>
    <property type="match status" value="1"/>
</dbReference>
<gene>
    <name evidence="5" type="ORF">METZ01_LOCUS223595</name>
</gene>
<dbReference type="AlphaFoldDB" id="A0A382G967"/>
<reference evidence="5" key="1">
    <citation type="submission" date="2018-05" db="EMBL/GenBank/DDBJ databases">
        <authorList>
            <person name="Lanie J.A."/>
            <person name="Ng W.-L."/>
            <person name="Kazmierczak K.M."/>
            <person name="Andrzejewski T.M."/>
            <person name="Davidsen T.M."/>
            <person name="Wayne K.J."/>
            <person name="Tettelin H."/>
            <person name="Glass J.I."/>
            <person name="Rusch D."/>
            <person name="Podicherti R."/>
            <person name="Tsui H.-C.T."/>
            <person name="Winkler M.E."/>
        </authorList>
    </citation>
    <scope>NUCLEOTIDE SEQUENCE</scope>
</reference>
<dbReference type="PANTHER" id="PTHR43692">
    <property type="entry name" value="UDP-N-ACETYLMURAMOYLALANINE--D-GLUTAMATE LIGASE"/>
    <property type="match status" value="1"/>
</dbReference>
<evidence type="ECO:0000256" key="2">
    <source>
        <dbReference type="ARBA" id="ARBA00022741"/>
    </source>
</evidence>
<proteinExistence type="predicted"/>
<dbReference type="GO" id="GO:0051301">
    <property type="term" value="P:cell division"/>
    <property type="evidence" value="ECO:0007669"/>
    <property type="project" value="InterPro"/>
</dbReference>
<feature type="non-terminal residue" evidence="5">
    <location>
        <position position="287"/>
    </location>
</feature>
<dbReference type="GO" id="GO:0005737">
    <property type="term" value="C:cytoplasm"/>
    <property type="evidence" value="ECO:0007669"/>
    <property type="project" value="InterPro"/>
</dbReference>
<name>A0A382G967_9ZZZZ</name>
<dbReference type="Pfam" id="PF08245">
    <property type="entry name" value="Mur_ligase_M"/>
    <property type="match status" value="1"/>
</dbReference>
<organism evidence="5">
    <name type="scientific">marine metagenome</name>
    <dbReference type="NCBI Taxonomy" id="408172"/>
    <lineage>
        <taxon>unclassified sequences</taxon>
        <taxon>metagenomes</taxon>
        <taxon>ecological metagenomes</taxon>
    </lineage>
</organism>
<keyword evidence="1" id="KW-0436">Ligase</keyword>
<dbReference type="GO" id="GO:0005524">
    <property type="term" value="F:ATP binding"/>
    <property type="evidence" value="ECO:0007669"/>
    <property type="project" value="UniProtKB-KW"/>
</dbReference>
<evidence type="ECO:0000259" key="4">
    <source>
        <dbReference type="Pfam" id="PF08245"/>
    </source>
</evidence>
<keyword evidence="3" id="KW-0067">ATP-binding</keyword>
<dbReference type="SUPFAM" id="SSF51984">
    <property type="entry name" value="MurCD N-terminal domain"/>
    <property type="match status" value="1"/>
</dbReference>